<evidence type="ECO:0000256" key="1">
    <source>
        <dbReference type="ARBA" id="ARBA00004141"/>
    </source>
</evidence>
<evidence type="ECO:0000256" key="3">
    <source>
        <dbReference type="ARBA" id="ARBA00022989"/>
    </source>
</evidence>
<evidence type="ECO:0008006" key="8">
    <source>
        <dbReference type="Google" id="ProtNLM"/>
    </source>
</evidence>
<feature type="transmembrane region" description="Helical" evidence="5">
    <location>
        <begin position="252"/>
        <end position="272"/>
    </location>
</feature>
<dbReference type="EMBL" id="JBHUDJ010000003">
    <property type="protein sequence ID" value="MFD1587644.1"/>
    <property type="molecule type" value="Genomic_DNA"/>
</dbReference>
<keyword evidence="2 5" id="KW-0812">Transmembrane</keyword>
<evidence type="ECO:0000313" key="7">
    <source>
        <dbReference type="Proteomes" id="UP001597119"/>
    </source>
</evidence>
<dbReference type="AlphaFoldDB" id="A0ABD6CE46"/>
<sequence>MDDIYGYSPRAVSRDLALISLVAVVLVVIHVAVPPGGRARFAFNHDSLDPVTVVTSPFVHVDDAHLFGNLAGYVASTVVAYGLCLKARERRWFHLTFASFLVVLPATVSLTSYAILGWLYPAIDPITRGFSGVGAAFTGFVLIAVLVVVRTEYGWLTAQYLGLAVWLWLLLELFLIYGGDTLGVALAVAGLGWAFCGWGLIDEHGTTDIRDGLRRAADDVLTVGVVVWLLTLFVVVLFPAEPVGDGSVTNVFAHAAGMGYGLAGSGLTYRLLHR</sequence>
<feature type="transmembrane region" description="Helical" evidence="5">
    <location>
        <begin position="160"/>
        <end position="177"/>
    </location>
</feature>
<reference evidence="6 7" key="1">
    <citation type="journal article" date="2019" name="Int. J. Syst. Evol. Microbiol.">
        <title>The Global Catalogue of Microorganisms (GCM) 10K type strain sequencing project: providing services to taxonomists for standard genome sequencing and annotation.</title>
        <authorList>
            <consortium name="The Broad Institute Genomics Platform"/>
            <consortium name="The Broad Institute Genome Sequencing Center for Infectious Disease"/>
            <person name="Wu L."/>
            <person name="Ma J."/>
        </authorList>
    </citation>
    <scope>NUCLEOTIDE SEQUENCE [LARGE SCALE GENOMIC DNA]</scope>
    <source>
        <strain evidence="6 7">CGMCC 1.12125</strain>
    </source>
</reference>
<feature type="transmembrane region" description="Helical" evidence="5">
    <location>
        <begin position="97"/>
        <end position="120"/>
    </location>
</feature>
<comment type="caution">
    <text evidence="6">The sequence shown here is derived from an EMBL/GenBank/DDBJ whole genome shotgun (WGS) entry which is preliminary data.</text>
</comment>
<feature type="transmembrane region" description="Helical" evidence="5">
    <location>
        <begin position="12"/>
        <end position="33"/>
    </location>
</feature>
<dbReference type="Proteomes" id="UP001597119">
    <property type="component" value="Unassembled WGS sequence"/>
</dbReference>
<dbReference type="RefSeq" id="WP_247372310.1">
    <property type="nucleotide sequence ID" value="NZ_JALLGV010000001.1"/>
</dbReference>
<protein>
    <recommendedName>
        <fullName evidence="8">Rhomboid family intramembrane serine protease</fullName>
    </recommendedName>
</protein>
<feature type="transmembrane region" description="Helical" evidence="5">
    <location>
        <begin position="126"/>
        <end position="148"/>
    </location>
</feature>
<keyword evidence="3 5" id="KW-1133">Transmembrane helix</keyword>
<dbReference type="SUPFAM" id="SSF144091">
    <property type="entry name" value="Rhomboid-like"/>
    <property type="match status" value="1"/>
</dbReference>
<evidence type="ECO:0000256" key="2">
    <source>
        <dbReference type="ARBA" id="ARBA00022692"/>
    </source>
</evidence>
<feature type="transmembrane region" description="Helical" evidence="5">
    <location>
        <begin position="183"/>
        <end position="201"/>
    </location>
</feature>
<feature type="transmembrane region" description="Helical" evidence="5">
    <location>
        <begin position="66"/>
        <end position="85"/>
    </location>
</feature>
<comment type="subcellular location">
    <subcellularLocation>
        <location evidence="1">Membrane</location>
        <topology evidence="1">Multi-pass membrane protein</topology>
    </subcellularLocation>
</comment>
<feature type="transmembrane region" description="Helical" evidence="5">
    <location>
        <begin position="221"/>
        <end position="240"/>
    </location>
</feature>
<evidence type="ECO:0000256" key="5">
    <source>
        <dbReference type="SAM" id="Phobius"/>
    </source>
</evidence>
<dbReference type="InterPro" id="IPR035952">
    <property type="entry name" value="Rhomboid-like_sf"/>
</dbReference>
<organism evidence="6 7">
    <name type="scientific">Halorientalis brevis</name>
    <dbReference type="NCBI Taxonomy" id="1126241"/>
    <lineage>
        <taxon>Archaea</taxon>
        <taxon>Methanobacteriati</taxon>
        <taxon>Methanobacteriota</taxon>
        <taxon>Stenosarchaea group</taxon>
        <taxon>Halobacteria</taxon>
        <taxon>Halobacteriales</taxon>
        <taxon>Haloarculaceae</taxon>
        <taxon>Halorientalis</taxon>
    </lineage>
</organism>
<evidence type="ECO:0000256" key="4">
    <source>
        <dbReference type="ARBA" id="ARBA00023136"/>
    </source>
</evidence>
<keyword evidence="4 5" id="KW-0472">Membrane</keyword>
<evidence type="ECO:0000313" key="6">
    <source>
        <dbReference type="EMBL" id="MFD1587644.1"/>
    </source>
</evidence>
<proteinExistence type="predicted"/>
<keyword evidence="7" id="KW-1185">Reference proteome</keyword>
<dbReference type="GO" id="GO:0016020">
    <property type="term" value="C:membrane"/>
    <property type="evidence" value="ECO:0007669"/>
    <property type="project" value="UniProtKB-SubCell"/>
</dbReference>
<name>A0ABD6CE46_9EURY</name>
<gene>
    <name evidence="6" type="ORF">ACFR9U_11665</name>
</gene>
<accession>A0ABD6CE46</accession>